<sequence>MRAHDLAAPPVAQAPRQTEGGDAAPAPVAQRPPSGRPWSGDGPVKLSILMAAYNEERTIAAAVESVLGVDYPCEVELIVVDDGSRDRTPALLSRYSGEEVRTHRHPRNLGKGAALLTAGRLARGTHILPFDADMEYSPDDIPRLLEPVIEGHCDVVYGSRLFGVNTVYQSYRYALGNRLTTLAANVLFDAHLADLHTCLKLIPLGLFRSLHLGSHGFGLDTEVTARLLRLGVRPFEVPVSYYSRTHAEGKKITWHDGVSCLFILGRVRFSHAVRPGADGRPDGSGPA</sequence>
<evidence type="ECO:0000256" key="2">
    <source>
        <dbReference type="SAM" id="MobiDB-lite"/>
    </source>
</evidence>
<evidence type="ECO:0000313" key="5">
    <source>
        <dbReference type="Proteomes" id="UP000664109"/>
    </source>
</evidence>
<evidence type="ECO:0000313" key="4">
    <source>
        <dbReference type="EMBL" id="MBM9622014.1"/>
    </source>
</evidence>
<comment type="caution">
    <text evidence="4">The sequence shown here is derived from an EMBL/GenBank/DDBJ whole genome shotgun (WGS) entry which is preliminary data.</text>
</comment>
<accession>A0ABS2UWZ4</accession>
<feature type="domain" description="Glycosyltransferase 2-like" evidence="3">
    <location>
        <begin position="47"/>
        <end position="188"/>
    </location>
</feature>
<evidence type="ECO:0000256" key="1">
    <source>
        <dbReference type="ARBA" id="ARBA00006739"/>
    </source>
</evidence>
<dbReference type="Pfam" id="PF00535">
    <property type="entry name" value="Glycos_transf_2"/>
    <property type="match status" value="1"/>
</dbReference>
<dbReference type="InterPro" id="IPR050256">
    <property type="entry name" value="Glycosyltransferase_2"/>
</dbReference>
<organism evidence="4 5">
    <name type="scientific">Streptomyces zhihengii</name>
    <dbReference type="NCBI Taxonomy" id="1818004"/>
    <lineage>
        <taxon>Bacteria</taxon>
        <taxon>Bacillati</taxon>
        <taxon>Actinomycetota</taxon>
        <taxon>Actinomycetes</taxon>
        <taxon>Kitasatosporales</taxon>
        <taxon>Streptomycetaceae</taxon>
        <taxon>Streptomyces</taxon>
    </lineage>
</organism>
<gene>
    <name evidence="4" type="ORF">JE024_25420</name>
</gene>
<comment type="similarity">
    <text evidence="1">Belongs to the glycosyltransferase 2 family.</text>
</comment>
<protein>
    <submittedName>
        <fullName evidence="4">Glycosyltransferase family 2 protein</fullName>
    </submittedName>
</protein>
<reference evidence="4 5" key="1">
    <citation type="journal article" date="2016" name="Arch. Microbiol.">
        <title>Streptomyces zhihengii sp. nov., isolated from rhizospheric soil of Psammosilene tunicoides.</title>
        <authorList>
            <person name="Huang M.J."/>
            <person name="Fei J.J."/>
            <person name="Salam N."/>
            <person name="Kim C.J."/>
            <person name="Hozzein W.N."/>
            <person name="Xiao M."/>
            <person name="Huang H.Q."/>
            <person name="Li W.J."/>
        </authorList>
    </citation>
    <scope>NUCLEOTIDE SEQUENCE [LARGE SCALE GENOMIC DNA]</scope>
    <source>
        <strain evidence="4 5">YIM T102</strain>
    </source>
</reference>
<dbReference type="RefSeq" id="WP_205375807.1">
    <property type="nucleotide sequence ID" value="NZ_JAFEJA010000001.1"/>
</dbReference>
<name>A0ABS2UWZ4_9ACTN</name>
<dbReference type="InterPro" id="IPR001173">
    <property type="entry name" value="Glyco_trans_2-like"/>
</dbReference>
<evidence type="ECO:0000259" key="3">
    <source>
        <dbReference type="Pfam" id="PF00535"/>
    </source>
</evidence>
<dbReference type="PANTHER" id="PTHR48090:SF7">
    <property type="entry name" value="RFBJ PROTEIN"/>
    <property type="match status" value="1"/>
</dbReference>
<dbReference type="SUPFAM" id="SSF53448">
    <property type="entry name" value="Nucleotide-diphospho-sugar transferases"/>
    <property type="match status" value="1"/>
</dbReference>
<keyword evidence="5" id="KW-1185">Reference proteome</keyword>
<proteinExistence type="inferred from homology"/>
<dbReference type="Proteomes" id="UP000664109">
    <property type="component" value="Unassembled WGS sequence"/>
</dbReference>
<dbReference type="PANTHER" id="PTHR48090">
    <property type="entry name" value="UNDECAPRENYL-PHOSPHATE 4-DEOXY-4-FORMAMIDO-L-ARABINOSE TRANSFERASE-RELATED"/>
    <property type="match status" value="1"/>
</dbReference>
<dbReference type="Gene3D" id="3.90.550.10">
    <property type="entry name" value="Spore Coat Polysaccharide Biosynthesis Protein SpsA, Chain A"/>
    <property type="match status" value="1"/>
</dbReference>
<feature type="region of interest" description="Disordered" evidence="2">
    <location>
        <begin position="1"/>
        <end position="41"/>
    </location>
</feature>
<dbReference type="InterPro" id="IPR029044">
    <property type="entry name" value="Nucleotide-diphossugar_trans"/>
</dbReference>
<dbReference type="EMBL" id="JAFEJA010000001">
    <property type="protein sequence ID" value="MBM9622014.1"/>
    <property type="molecule type" value="Genomic_DNA"/>
</dbReference>
<dbReference type="CDD" id="cd04179">
    <property type="entry name" value="DPM_DPG-synthase_like"/>
    <property type="match status" value="1"/>
</dbReference>